<accession>A0A0R0M4G2</accession>
<reference evidence="3 4" key="1">
    <citation type="submission" date="2015-07" db="EMBL/GenBank/DDBJ databases">
        <title>The genome of Pseudoloma neurophilia, a relevant intracellular parasite of the zebrafish.</title>
        <authorList>
            <person name="Ndikumana S."/>
            <person name="Pelin A."/>
            <person name="Sanders J."/>
            <person name="Corradi N."/>
        </authorList>
    </citation>
    <scope>NUCLEOTIDE SEQUENCE [LARGE SCALE GENOMIC DNA]</scope>
    <source>
        <strain evidence="3 4">MK1</strain>
    </source>
</reference>
<dbReference type="AlphaFoldDB" id="A0A0R0M4G2"/>
<feature type="compositionally biased region" description="Basic and acidic residues" evidence="1">
    <location>
        <begin position="76"/>
        <end position="91"/>
    </location>
</feature>
<keyword evidence="2" id="KW-0812">Transmembrane</keyword>
<evidence type="ECO:0000256" key="1">
    <source>
        <dbReference type="SAM" id="MobiDB-lite"/>
    </source>
</evidence>
<feature type="region of interest" description="Disordered" evidence="1">
    <location>
        <begin position="33"/>
        <end position="128"/>
    </location>
</feature>
<dbReference type="EMBL" id="LGUB01000010">
    <property type="protein sequence ID" value="KRH95013.1"/>
    <property type="molecule type" value="Genomic_DNA"/>
</dbReference>
<proteinExistence type="predicted"/>
<keyword evidence="4" id="KW-1185">Reference proteome</keyword>
<feature type="compositionally biased region" description="Polar residues" evidence="1">
    <location>
        <begin position="112"/>
        <end position="123"/>
    </location>
</feature>
<dbReference type="Proteomes" id="UP000051530">
    <property type="component" value="Unassembled WGS sequence"/>
</dbReference>
<feature type="compositionally biased region" description="Basic and acidic residues" evidence="1">
    <location>
        <begin position="33"/>
        <end position="63"/>
    </location>
</feature>
<evidence type="ECO:0000313" key="4">
    <source>
        <dbReference type="Proteomes" id="UP000051530"/>
    </source>
</evidence>
<comment type="caution">
    <text evidence="3">The sequence shown here is derived from an EMBL/GenBank/DDBJ whole genome shotgun (WGS) entry which is preliminary data.</text>
</comment>
<dbReference type="VEuPathDB" id="MicrosporidiaDB:M153_650005512"/>
<gene>
    <name evidence="3" type="ORF">M153_650005512</name>
</gene>
<protein>
    <submittedName>
        <fullName evidence="3">Uncharacterized protein</fullName>
    </submittedName>
</protein>
<keyword evidence="2" id="KW-1133">Transmembrane helix</keyword>
<organism evidence="3 4">
    <name type="scientific">Pseudoloma neurophilia</name>
    <dbReference type="NCBI Taxonomy" id="146866"/>
    <lineage>
        <taxon>Eukaryota</taxon>
        <taxon>Fungi</taxon>
        <taxon>Fungi incertae sedis</taxon>
        <taxon>Microsporidia</taxon>
        <taxon>Pseudoloma</taxon>
    </lineage>
</organism>
<name>A0A0R0M4G2_9MICR</name>
<keyword evidence="2" id="KW-0472">Membrane</keyword>
<evidence type="ECO:0000313" key="3">
    <source>
        <dbReference type="EMBL" id="KRH95013.1"/>
    </source>
</evidence>
<sequence>MDKKKLIIILGSLAAVIALGGVGLVFWLKSGDKESKTETNKKEPTSAQSQKEDNSGDKADLVNRKNKQVITSSQSNRDDTQSKQATKKDNSTQDTTEEDNSTKKTTKKDASHSSNDSNPTKQKGPSIPLFKAGPSSFIPQIFNVLFRLENSFIKFITLYGINNAPILKISGDLCQKINSSEEYPISITEETKKLLKILSEKYKNIQREIETNPMLFLCAFLCLTVETSLYQDGHCEYFRMNLLANFKKSEFFYSYSGVYRPLCLLNRSALKIDEDHMSLVPELNDFIINSPKLMFFFLKYGFKFDVEREKYLKIKRSNDVVYDLKGVLYERHSVYRSFFIQNGKIYNQETGQEVQSIDVIFEDNFSGILIYELES</sequence>
<feature type="transmembrane region" description="Helical" evidence="2">
    <location>
        <begin position="6"/>
        <end position="28"/>
    </location>
</feature>
<evidence type="ECO:0000256" key="2">
    <source>
        <dbReference type="SAM" id="Phobius"/>
    </source>
</evidence>